<sequence>MPELHQNERLIINQLIDQSVFTSTLQKNMTNRTKEAIHALKRPQVQQRVNTYLRDLVGVLPENYQENLVFLFGRPKLESETVHLLLATLKTVINLPEMQPGASRIVSTQTIVRLVHSEVVALDEREVLRQITHLFVDRFKLFIPDTPEVQNNEITQEVTEFWDISPDFNYVAQAIVDYLTQQRLAPDLAPVQMVNRALLVQQYVSRTQQPDLFQSLVDHRDTIAAQWQQLQRFDLEVGEDYGLLLDKTRQPVTARAFVVGIAVAQQLGIGLPDNELNQLIRTVAPTVIGKSTVNPTEVKKTLLANSLVEEKDGFYHPTALIKRFDVATENEEDAVHATE</sequence>
<dbReference type="EMBL" id="JAEQMM010000003">
    <property type="protein sequence ID" value="MBT1136649.1"/>
    <property type="molecule type" value="Genomic_DNA"/>
</dbReference>
<proteinExistence type="predicted"/>
<accession>A0ABS5UDP9</accession>
<name>A0ABS5UDP9_9LACO</name>
<evidence type="ECO:0000313" key="1">
    <source>
        <dbReference type="EMBL" id="MBT1136649.1"/>
    </source>
</evidence>
<dbReference type="Proteomes" id="UP000694640">
    <property type="component" value="Unassembled WGS sequence"/>
</dbReference>
<protein>
    <recommendedName>
        <fullName evidence="3">Helicase Helix-turn-helix domain-containing protein</fullName>
    </recommendedName>
</protein>
<organism evidence="1 2">
    <name type="scientific">Lactiplantibacillus argentoratensis</name>
    <dbReference type="NCBI Taxonomy" id="271881"/>
    <lineage>
        <taxon>Bacteria</taxon>
        <taxon>Bacillati</taxon>
        <taxon>Bacillota</taxon>
        <taxon>Bacilli</taxon>
        <taxon>Lactobacillales</taxon>
        <taxon>Lactobacillaceae</taxon>
        <taxon>Lactiplantibacillus</taxon>
    </lineage>
</organism>
<reference evidence="1 2" key="1">
    <citation type="submission" date="2021-01" db="EMBL/GenBank/DDBJ databases">
        <title>High-quality draft genome sequence data of six Lactiplantibacillus plantarum subsp. argentoratensis strains isolated from various Greek sourdoughs.</title>
        <authorList>
            <person name="Syrokou M.K."/>
            <person name="Paramithiotis S."/>
            <person name="Skandamis P.N."/>
            <person name="Drosinos E.H."/>
            <person name="Bosnea L."/>
            <person name="Mataragas M."/>
        </authorList>
    </citation>
    <scope>NUCLEOTIDE SEQUENCE [LARGE SCALE GENOMIC DNA]</scope>
    <source>
        <strain evidence="1 2">LQC 2520</strain>
    </source>
</reference>
<gene>
    <name evidence="1" type="ORF">JKL17_00615</name>
</gene>
<dbReference type="RefSeq" id="WP_063724111.1">
    <property type="nucleotide sequence ID" value="NZ_JAEQMM010000003.1"/>
</dbReference>
<evidence type="ECO:0008006" key="3">
    <source>
        <dbReference type="Google" id="ProtNLM"/>
    </source>
</evidence>
<evidence type="ECO:0000313" key="2">
    <source>
        <dbReference type="Proteomes" id="UP000694640"/>
    </source>
</evidence>
<comment type="caution">
    <text evidence="1">The sequence shown here is derived from an EMBL/GenBank/DDBJ whole genome shotgun (WGS) entry which is preliminary data.</text>
</comment>
<keyword evidence="2" id="KW-1185">Reference proteome</keyword>